<dbReference type="GO" id="GO:0030429">
    <property type="term" value="F:kynureninase activity"/>
    <property type="evidence" value="ECO:0007669"/>
    <property type="project" value="UniProtKB-EC"/>
</dbReference>
<proteinExistence type="inferred from homology"/>
<comment type="caution">
    <text evidence="5">The sequence shown here is derived from an EMBL/GenBank/DDBJ whole genome shotgun (WGS) entry which is preliminary data.</text>
</comment>
<dbReference type="EC" id="3.7.1.3" evidence="4"/>
<evidence type="ECO:0000256" key="4">
    <source>
        <dbReference type="PIRNR" id="PIRNR038800"/>
    </source>
</evidence>
<gene>
    <name evidence="5" type="ORF">C461_14708</name>
</gene>
<dbReference type="GO" id="GO:0097053">
    <property type="term" value="P:L-kynurenine catabolic process"/>
    <property type="evidence" value="ECO:0007669"/>
    <property type="project" value="UniProtKB-UniPathway"/>
</dbReference>
<comment type="similarity">
    <text evidence="4">Belongs to the kynureninase family.</text>
</comment>
<dbReference type="GO" id="GO:0009435">
    <property type="term" value="P:NAD+ biosynthetic process"/>
    <property type="evidence" value="ECO:0007669"/>
    <property type="project" value="UniProtKB-UniPathway"/>
</dbReference>
<organism evidence="5 6">
    <name type="scientific">Halorubrum aidingense JCM 13560</name>
    <dbReference type="NCBI Taxonomy" id="1230454"/>
    <lineage>
        <taxon>Archaea</taxon>
        <taxon>Methanobacteriati</taxon>
        <taxon>Methanobacteriota</taxon>
        <taxon>Stenosarchaea group</taxon>
        <taxon>Halobacteria</taxon>
        <taxon>Halobacteriales</taxon>
        <taxon>Haloferacaceae</taxon>
        <taxon>Halorubrum</taxon>
    </lineage>
</organism>
<dbReference type="Gene3D" id="3.90.1150.10">
    <property type="entry name" value="Aspartate Aminotransferase, domain 1"/>
    <property type="match status" value="1"/>
</dbReference>
<dbReference type="AlphaFoldDB" id="M0P5L0"/>
<comment type="catalytic activity">
    <reaction evidence="4">
        <text>3-hydroxy-L-kynurenine + H2O = 3-hydroxyanthranilate + L-alanine + H(+)</text>
        <dbReference type="Rhea" id="RHEA:25143"/>
        <dbReference type="ChEBI" id="CHEBI:15377"/>
        <dbReference type="ChEBI" id="CHEBI:15378"/>
        <dbReference type="ChEBI" id="CHEBI:36559"/>
        <dbReference type="ChEBI" id="CHEBI:57972"/>
        <dbReference type="ChEBI" id="CHEBI:58125"/>
        <dbReference type="EC" id="3.7.1.3"/>
    </reaction>
</comment>
<dbReference type="PIRSF" id="PIRSF038800">
    <property type="entry name" value="KYNU"/>
    <property type="match status" value="1"/>
</dbReference>
<dbReference type="InterPro" id="IPR015424">
    <property type="entry name" value="PyrdxlP-dep_Trfase"/>
</dbReference>
<sequence length="475" mass="50469">MNDPYALARDALAGDGLRGGGLGDDEPADGAADADSAVLAARLDDNDPLSAFADRYRVPDGVLYMDGNSLGPASDAALASLDRVVDEWRESLIAGWTDADPPWFTVGERLGDALAPLVGAAPAEVVVGNSITVNLHTLIGTFLDELLAGNEPERAGVEQADGEWNPAVDPAVLVNDLDFPSDHYAVRAQLRQRGIDPAEKLRVVESRDGRTIDPRDIEAALDAHDDVGIVFMPTALYRSGQLFDVARITRAAHEAGAYAGFDAAHSAGAVPHEFREAGVDFAVWCTYKYLNAGPGSVGALFVAERHHGLTPALAGWWGHEKATQFEMTLTYTPADSAGAWQIGTPPLFAAAPLEGSVELLREAGIDRLREKSLALTDFLIALVDDRLPEIAVGTPREHAARGGHVALEHPDAERLSKALTDRGVVVDFRPPNVVRVCPAAPYTSFADVLEVVDEIEAILDSGAYEDYATGEGGVT</sequence>
<dbReference type="UniPathway" id="UPA00253">
    <property type="reaction ID" value="UER00329"/>
</dbReference>
<comment type="function">
    <text evidence="4">Catalyzes the cleavage of L-kynurenine (L-Kyn) and L-3-hydroxykynurenine (L-3OHKyn) into anthranilic acid (AA) and 3-hydroxyanthranilic acid (3-OHAA), respectively.</text>
</comment>
<dbReference type="GO" id="GO:0005737">
    <property type="term" value="C:cytoplasm"/>
    <property type="evidence" value="ECO:0007669"/>
    <property type="project" value="InterPro"/>
</dbReference>
<evidence type="ECO:0000313" key="6">
    <source>
        <dbReference type="Proteomes" id="UP000011575"/>
    </source>
</evidence>
<dbReference type="HAMAP" id="MF_01970">
    <property type="entry name" value="Kynureninase"/>
    <property type="match status" value="1"/>
</dbReference>
<keyword evidence="2 4" id="KW-0378">Hydrolase</keyword>
<evidence type="ECO:0000256" key="2">
    <source>
        <dbReference type="ARBA" id="ARBA00022801"/>
    </source>
</evidence>
<dbReference type="PANTHER" id="PTHR14084:SF0">
    <property type="entry name" value="KYNURENINASE"/>
    <property type="match status" value="1"/>
</dbReference>
<dbReference type="PATRIC" id="fig|1230454.4.peg.2961"/>
<evidence type="ECO:0000313" key="5">
    <source>
        <dbReference type="EMBL" id="EMA65356.1"/>
    </source>
</evidence>
<accession>M0P5L0</accession>
<comment type="pathway">
    <text evidence="4">Amino-acid degradation; L-kynurenine degradation; L-alanine and anthranilate from L-kynurenine: step 1/1.</text>
</comment>
<dbReference type="GO" id="GO:0043420">
    <property type="term" value="P:anthranilate metabolic process"/>
    <property type="evidence" value="ECO:0007669"/>
    <property type="project" value="TreeGrafter"/>
</dbReference>
<dbReference type="EMBL" id="AOJI01000033">
    <property type="protein sequence ID" value="EMA65356.1"/>
    <property type="molecule type" value="Genomic_DNA"/>
</dbReference>
<dbReference type="PANTHER" id="PTHR14084">
    <property type="entry name" value="KYNURENINASE"/>
    <property type="match status" value="1"/>
</dbReference>
<keyword evidence="3 4" id="KW-0663">Pyridoxal phosphate</keyword>
<dbReference type="RefSeq" id="WP_008002521.1">
    <property type="nucleotide sequence ID" value="NZ_AOJI01000033.1"/>
</dbReference>
<evidence type="ECO:0000256" key="1">
    <source>
        <dbReference type="ARBA" id="ARBA00022642"/>
    </source>
</evidence>
<evidence type="ECO:0000256" key="3">
    <source>
        <dbReference type="ARBA" id="ARBA00022898"/>
    </source>
</evidence>
<dbReference type="GO" id="GO:0019441">
    <property type="term" value="P:L-tryptophan catabolic process to kynurenine"/>
    <property type="evidence" value="ECO:0007669"/>
    <property type="project" value="TreeGrafter"/>
</dbReference>
<dbReference type="GO" id="GO:0030170">
    <property type="term" value="F:pyridoxal phosphate binding"/>
    <property type="evidence" value="ECO:0007669"/>
    <property type="project" value="InterPro"/>
</dbReference>
<dbReference type="InterPro" id="IPR015421">
    <property type="entry name" value="PyrdxlP-dep_Trfase_major"/>
</dbReference>
<comment type="subunit">
    <text evidence="4">Homodimer.</text>
</comment>
<dbReference type="STRING" id="1230454.C461_14708"/>
<dbReference type="UniPathway" id="UPA00334">
    <property type="reaction ID" value="UER00455"/>
</dbReference>
<dbReference type="SUPFAM" id="SSF53383">
    <property type="entry name" value="PLP-dependent transferases"/>
    <property type="match status" value="1"/>
</dbReference>
<comment type="catalytic activity">
    <reaction evidence="4">
        <text>L-kynurenine + H2O = anthranilate + L-alanine + H(+)</text>
        <dbReference type="Rhea" id="RHEA:16813"/>
        <dbReference type="ChEBI" id="CHEBI:15377"/>
        <dbReference type="ChEBI" id="CHEBI:15378"/>
        <dbReference type="ChEBI" id="CHEBI:16567"/>
        <dbReference type="ChEBI" id="CHEBI:57959"/>
        <dbReference type="ChEBI" id="CHEBI:57972"/>
        <dbReference type="EC" id="3.7.1.3"/>
    </reaction>
</comment>
<protein>
    <recommendedName>
        <fullName evidence="4">Kynureninase</fullName>
        <ecNumber evidence="4">3.7.1.3</ecNumber>
    </recommendedName>
</protein>
<keyword evidence="6" id="KW-1185">Reference proteome</keyword>
<dbReference type="InterPro" id="IPR010111">
    <property type="entry name" value="Kynureninase"/>
</dbReference>
<keyword evidence="1 4" id="KW-0662">Pyridine nucleotide biosynthesis</keyword>
<dbReference type="InterPro" id="IPR015422">
    <property type="entry name" value="PyrdxlP-dep_Trfase_small"/>
</dbReference>
<name>M0P5L0_9EURY</name>
<dbReference type="OrthoDB" id="195463at2157"/>
<dbReference type="Gene3D" id="3.40.640.10">
    <property type="entry name" value="Type I PLP-dependent aspartate aminotransferase-like (Major domain)"/>
    <property type="match status" value="1"/>
</dbReference>
<dbReference type="Proteomes" id="UP000011575">
    <property type="component" value="Unassembled WGS sequence"/>
</dbReference>
<dbReference type="NCBIfam" id="TIGR01814">
    <property type="entry name" value="kynureninase"/>
    <property type="match status" value="1"/>
</dbReference>
<dbReference type="Pfam" id="PF22580">
    <property type="entry name" value="KYNU_C"/>
    <property type="match status" value="1"/>
</dbReference>
<reference evidence="5 6" key="1">
    <citation type="journal article" date="2014" name="PLoS Genet.">
        <title>Phylogenetically driven sequencing of extremely halophilic archaea reveals strategies for static and dynamic osmo-response.</title>
        <authorList>
            <person name="Becker E.A."/>
            <person name="Seitzer P.M."/>
            <person name="Tritt A."/>
            <person name="Larsen D."/>
            <person name="Krusor M."/>
            <person name="Yao A.I."/>
            <person name="Wu D."/>
            <person name="Madern D."/>
            <person name="Eisen J.A."/>
            <person name="Darling A.E."/>
            <person name="Facciotti M.T."/>
        </authorList>
    </citation>
    <scope>NUCLEOTIDE SEQUENCE [LARGE SCALE GENOMIC DNA]</scope>
    <source>
        <strain evidence="5 6">JCM 13560</strain>
    </source>
</reference>
<comment type="pathway">
    <text evidence="4">Cofactor biosynthesis; NAD(+) biosynthesis; quinolinate from L-kynurenine: step 2/3.</text>
</comment>
<comment type="cofactor">
    <cofactor evidence="4">
        <name>pyridoxal 5'-phosphate</name>
        <dbReference type="ChEBI" id="CHEBI:597326"/>
    </cofactor>
</comment>